<keyword evidence="3" id="KW-0645">Protease</keyword>
<evidence type="ECO:0000313" key="4">
    <source>
        <dbReference type="Proteomes" id="UP000771749"/>
    </source>
</evidence>
<dbReference type="GO" id="GO:0008237">
    <property type="term" value="F:metallopeptidase activity"/>
    <property type="evidence" value="ECO:0007669"/>
    <property type="project" value="UniProtKB-KW"/>
</dbReference>
<feature type="chain" id="PRO_5037620845" evidence="1">
    <location>
        <begin position="25"/>
        <end position="721"/>
    </location>
</feature>
<protein>
    <submittedName>
        <fullName evidence="3">M6 family metalloprotease domain-containing protein</fullName>
    </submittedName>
</protein>
<reference evidence="3" key="1">
    <citation type="submission" date="2020-10" db="EMBL/GenBank/DDBJ databases">
        <authorList>
            <person name="Gilroy R."/>
        </authorList>
    </citation>
    <scope>NUCLEOTIDE SEQUENCE</scope>
    <source>
        <strain evidence="3">F1-3629</strain>
    </source>
</reference>
<dbReference type="InterPro" id="IPR003961">
    <property type="entry name" value="FN3_dom"/>
</dbReference>
<comment type="caution">
    <text evidence="3">The sequence shown here is derived from an EMBL/GenBank/DDBJ whole genome shotgun (WGS) entry which is preliminary data.</text>
</comment>
<accession>A0A940DPB6</accession>
<dbReference type="Gene3D" id="2.60.40.10">
    <property type="entry name" value="Immunoglobulins"/>
    <property type="match status" value="1"/>
</dbReference>
<evidence type="ECO:0000256" key="1">
    <source>
        <dbReference type="SAM" id="SignalP"/>
    </source>
</evidence>
<organism evidence="3 4">
    <name type="scientific">Candidatus Cryptobacteroides gallistercoris</name>
    <dbReference type="NCBI Taxonomy" id="2840765"/>
    <lineage>
        <taxon>Bacteria</taxon>
        <taxon>Pseudomonadati</taxon>
        <taxon>Bacteroidota</taxon>
        <taxon>Bacteroidia</taxon>
        <taxon>Bacteroidales</taxon>
        <taxon>Candidatus Cryptobacteroides</taxon>
    </lineage>
</organism>
<dbReference type="EMBL" id="JADIMJ010000074">
    <property type="protein sequence ID" value="MBO8454050.1"/>
    <property type="molecule type" value="Genomic_DNA"/>
</dbReference>
<sequence>MKILCLSMSLLIAAFLLHESTAEASPARKSEIRLEQPDGSSFRARLSGDEFMKMLTTEDGEAIIQDRDGWYCYARFDSGRKVSSRYRIGEDAPAEVIAESRAIPMQEIAHIAAASRACAPQAGGTPLKGRLAPGQAMHGLVLLVQFQDLKFSYAKSDFEALLNRGRDGRPGAMDYFNDQFGGLYDFSFDVSDIITLDREYRYYGENDAGNAGKDLRAAEMVLEACRKADRKTDFSIYDDDRDGCADNVFIIYAGPDEAEGAGEYHVWSHSWYLSQAGVRELVLDGVRIDRYACTSELFDGVITGIGTFCHEYSHTFGLPDMYDTDYMNSGGLAEGLWGSTSLMDKGNRNDNGNTPPNFNAIEREILGISESIAIAGEGRYELTPVNSGGTCYRIDSSVSGEYYLLECRGNGGWDRHIGGEGLLVYHIDKSGNDAGYGMTAYGRWQKEANSVNCNPSHQCADLIEAVMPAAGPGTGGTTDISRIFFPSGDTDSISPDSEHMFTFWNGEQSIFSIRDITRTEAGISFTVSMTGESLLPSPVVTGKDIFQDAAIISWSVSAGFGGQAHIKWGEENSGDMEECEVRPYSSSNDAVRYAIVLEGLKPRTRYNVKISCREDGTEGNSVDAGFMTKAPVEKGRPYIYLRYTQRNDDGSFPPGTGLPLRLFNATDAEKIEWTYNGKVIFPGNDGYYVPAASGILKARAFYEDGRQEVMTKEIIIRDNSR</sequence>
<proteinExistence type="predicted"/>
<gene>
    <name evidence="3" type="ORF">IAC07_04920</name>
</gene>
<keyword evidence="3" id="KW-0378">Hydrolase</keyword>
<dbReference type="PANTHER" id="PTHR41775:SF1">
    <property type="entry name" value="PEPTIDASE M6-LIKE DOMAIN-CONTAINING PROTEIN"/>
    <property type="match status" value="1"/>
</dbReference>
<dbReference type="NCBIfam" id="TIGR03296">
    <property type="entry name" value="M6dom_TIGR03296"/>
    <property type="match status" value="1"/>
</dbReference>
<keyword evidence="3" id="KW-0482">Metalloprotease</keyword>
<dbReference type="CDD" id="cd00063">
    <property type="entry name" value="FN3"/>
    <property type="match status" value="1"/>
</dbReference>
<name>A0A940DPB6_9BACT</name>
<dbReference type="PANTHER" id="PTHR41775">
    <property type="entry name" value="SECRETED PROTEIN-RELATED"/>
    <property type="match status" value="1"/>
</dbReference>
<evidence type="ECO:0000313" key="3">
    <source>
        <dbReference type="EMBL" id="MBO8454050.1"/>
    </source>
</evidence>
<evidence type="ECO:0000259" key="2">
    <source>
        <dbReference type="Pfam" id="PF05547"/>
    </source>
</evidence>
<dbReference type="InterPro" id="IPR008757">
    <property type="entry name" value="Peptidase_M6-like_domain"/>
</dbReference>
<dbReference type="GO" id="GO:0006508">
    <property type="term" value="P:proteolysis"/>
    <property type="evidence" value="ECO:0007669"/>
    <property type="project" value="InterPro"/>
</dbReference>
<dbReference type="Pfam" id="PF05547">
    <property type="entry name" value="Peptidase_M6"/>
    <property type="match status" value="1"/>
</dbReference>
<keyword evidence="1" id="KW-0732">Signal</keyword>
<dbReference type="Proteomes" id="UP000771749">
    <property type="component" value="Unassembled WGS sequence"/>
</dbReference>
<reference evidence="3" key="2">
    <citation type="journal article" date="2021" name="PeerJ">
        <title>Extensive microbial diversity within the chicken gut microbiome revealed by metagenomics and culture.</title>
        <authorList>
            <person name="Gilroy R."/>
            <person name="Ravi A."/>
            <person name="Getino M."/>
            <person name="Pursley I."/>
            <person name="Horton D.L."/>
            <person name="Alikhan N.F."/>
            <person name="Baker D."/>
            <person name="Gharbi K."/>
            <person name="Hall N."/>
            <person name="Watson M."/>
            <person name="Adriaenssens E.M."/>
            <person name="Foster-Nyarko E."/>
            <person name="Jarju S."/>
            <person name="Secka A."/>
            <person name="Antonio M."/>
            <person name="Oren A."/>
            <person name="Chaudhuri R.R."/>
            <person name="La Ragione R."/>
            <person name="Hildebrand F."/>
            <person name="Pallen M.J."/>
        </authorList>
    </citation>
    <scope>NUCLEOTIDE SEQUENCE</scope>
    <source>
        <strain evidence="3">F1-3629</strain>
    </source>
</reference>
<feature type="signal peptide" evidence="1">
    <location>
        <begin position="1"/>
        <end position="24"/>
    </location>
</feature>
<dbReference type="AlphaFoldDB" id="A0A940DPB6"/>
<feature type="domain" description="Peptidase M6-like" evidence="2">
    <location>
        <begin position="172"/>
        <end position="360"/>
    </location>
</feature>
<dbReference type="InterPro" id="IPR013783">
    <property type="entry name" value="Ig-like_fold"/>
</dbReference>